<organism evidence="3">
    <name type="scientific">Cladocopium goreaui</name>
    <dbReference type="NCBI Taxonomy" id="2562237"/>
    <lineage>
        <taxon>Eukaryota</taxon>
        <taxon>Sar</taxon>
        <taxon>Alveolata</taxon>
        <taxon>Dinophyceae</taxon>
        <taxon>Suessiales</taxon>
        <taxon>Symbiodiniaceae</taxon>
        <taxon>Cladocopium</taxon>
    </lineage>
</organism>
<dbReference type="EMBL" id="CAMXCT030002435">
    <property type="protein sequence ID" value="CAL4785447.1"/>
    <property type="molecule type" value="Genomic_DNA"/>
</dbReference>
<reference evidence="3" key="1">
    <citation type="submission" date="2022-10" db="EMBL/GenBank/DDBJ databases">
        <authorList>
            <person name="Chen Y."/>
            <person name="Dougan E. K."/>
            <person name="Chan C."/>
            <person name="Rhodes N."/>
            <person name="Thang M."/>
        </authorList>
    </citation>
    <scope>NUCLEOTIDE SEQUENCE</scope>
</reference>
<dbReference type="OrthoDB" id="410538at2759"/>
<evidence type="ECO:0000313" key="5">
    <source>
        <dbReference type="Proteomes" id="UP001152797"/>
    </source>
</evidence>
<evidence type="ECO:0000313" key="4">
    <source>
        <dbReference type="EMBL" id="CAL1151510.1"/>
    </source>
</evidence>
<accession>A0A9P1G533</accession>
<dbReference type="EMBL" id="CAMXCT020002435">
    <property type="protein sequence ID" value="CAL1151510.1"/>
    <property type="molecule type" value="Genomic_DNA"/>
</dbReference>
<reference evidence="4" key="2">
    <citation type="submission" date="2024-04" db="EMBL/GenBank/DDBJ databases">
        <authorList>
            <person name="Chen Y."/>
            <person name="Shah S."/>
            <person name="Dougan E. K."/>
            <person name="Thang M."/>
            <person name="Chan C."/>
        </authorList>
    </citation>
    <scope>NUCLEOTIDE SEQUENCE [LARGE SCALE GENOMIC DNA]</scope>
</reference>
<protein>
    <submittedName>
        <fullName evidence="3">Uncharacterized protein</fullName>
    </submittedName>
</protein>
<name>A0A9P1G533_9DINO</name>
<keyword evidence="5" id="KW-1185">Reference proteome</keyword>
<evidence type="ECO:0000313" key="3">
    <source>
        <dbReference type="EMBL" id="CAI3998135.1"/>
    </source>
</evidence>
<dbReference type="Proteomes" id="UP001152797">
    <property type="component" value="Unassembled WGS sequence"/>
</dbReference>
<feature type="compositionally biased region" description="Polar residues" evidence="2">
    <location>
        <begin position="8"/>
        <end position="23"/>
    </location>
</feature>
<dbReference type="AlphaFoldDB" id="A0A9P1G533"/>
<evidence type="ECO:0000256" key="2">
    <source>
        <dbReference type="SAM" id="MobiDB-lite"/>
    </source>
</evidence>
<gene>
    <name evidence="3" type="ORF">C1SCF055_LOCUS24456</name>
</gene>
<keyword evidence="1" id="KW-0175">Coiled coil</keyword>
<proteinExistence type="predicted"/>
<dbReference type="EMBL" id="CAMXCT010002435">
    <property type="protein sequence ID" value="CAI3998135.1"/>
    <property type="molecule type" value="Genomic_DNA"/>
</dbReference>
<sequence>MAAPPGHRQTTVGARQTTGTAGSAVSMEVDPDVRELRRKQTEMVQAMQSKKKGFKLDDVANLVLSMHSDLNATRDELQRYISMSDKQLSERLQDGVTKLSVFQQNLEATAFDLAARFKIRLNNRMQALQDKMDQEMQHKANQLQELFETMDLTRRQLIAKEALLRNESRVLWGVSDVSGYGHGCGQMRKNNELITGSLKASEKEMQRCQWLVLFLVQAEKVAESKSFKSGMLPAIQLFYVS</sequence>
<feature type="region of interest" description="Disordered" evidence="2">
    <location>
        <begin position="1"/>
        <end position="27"/>
    </location>
</feature>
<evidence type="ECO:0000256" key="1">
    <source>
        <dbReference type="SAM" id="Coils"/>
    </source>
</evidence>
<comment type="caution">
    <text evidence="3">The sequence shown here is derived from an EMBL/GenBank/DDBJ whole genome shotgun (WGS) entry which is preliminary data.</text>
</comment>
<feature type="coiled-coil region" evidence="1">
    <location>
        <begin position="118"/>
        <end position="145"/>
    </location>
</feature>